<dbReference type="Proteomes" id="UP000050795">
    <property type="component" value="Unassembled WGS sequence"/>
</dbReference>
<keyword evidence="7" id="KW-1133">Transmembrane helix</keyword>
<evidence type="ECO:0000313" key="12">
    <source>
        <dbReference type="WBParaSite" id="TREG1_55790.1"/>
    </source>
</evidence>
<evidence type="ECO:0000256" key="1">
    <source>
        <dbReference type="ARBA" id="ARBA00004606"/>
    </source>
</evidence>
<protein>
    <submittedName>
        <fullName evidence="12">Uncharacterized protein</fullName>
    </submittedName>
</protein>
<accession>A0AA85JWQ5</accession>
<evidence type="ECO:0000256" key="7">
    <source>
        <dbReference type="ARBA" id="ARBA00022989"/>
    </source>
</evidence>
<evidence type="ECO:0000256" key="10">
    <source>
        <dbReference type="ARBA" id="ARBA00038150"/>
    </source>
</evidence>
<keyword evidence="3" id="KW-0328">Glycosyltransferase</keyword>
<keyword evidence="4" id="KW-0808">Transferase</keyword>
<keyword evidence="5" id="KW-0812">Transmembrane</keyword>
<keyword evidence="6" id="KW-0735">Signal-anchor</keyword>
<dbReference type="InterPro" id="IPR003406">
    <property type="entry name" value="Glyco_trans_14"/>
</dbReference>
<evidence type="ECO:0000256" key="5">
    <source>
        <dbReference type="ARBA" id="ARBA00022692"/>
    </source>
</evidence>
<keyword evidence="8" id="KW-0472">Membrane</keyword>
<dbReference type="AlphaFoldDB" id="A0AA85JWQ5"/>
<sequence>MILVTKREIPHFQNIYQNIDGKLSEICELFLNTIPNQTFAKQYEHYSTENHRLNKWISMGNCKFPLNTSKYSFWSSEEEMNFPIGFAFAVYEDIDRIARLLHLLYRPHNLYCIHVDRSTSTNFINQ</sequence>
<dbReference type="WBParaSite" id="TREG1_55790.1">
    <property type="protein sequence ID" value="TREG1_55790.1"/>
    <property type="gene ID" value="TREG1_55790"/>
</dbReference>
<dbReference type="PANTHER" id="PTHR19297:SF191">
    <property type="entry name" value="PROTEIN XYLOSYLTRANSFERASE"/>
    <property type="match status" value="1"/>
</dbReference>
<keyword evidence="11" id="KW-1185">Reference proteome</keyword>
<evidence type="ECO:0000256" key="8">
    <source>
        <dbReference type="ARBA" id="ARBA00023136"/>
    </source>
</evidence>
<evidence type="ECO:0000256" key="6">
    <source>
        <dbReference type="ARBA" id="ARBA00022968"/>
    </source>
</evidence>
<comment type="subcellular location">
    <subcellularLocation>
        <location evidence="1">Membrane</location>
        <topology evidence="1">Single-pass type II membrane protein</topology>
    </subcellularLocation>
</comment>
<keyword evidence="9" id="KW-0325">Glycoprotein</keyword>
<evidence type="ECO:0000256" key="9">
    <source>
        <dbReference type="ARBA" id="ARBA00023180"/>
    </source>
</evidence>
<name>A0AA85JWQ5_TRIRE</name>
<evidence type="ECO:0000313" key="11">
    <source>
        <dbReference type="Proteomes" id="UP000050795"/>
    </source>
</evidence>
<dbReference type="PANTHER" id="PTHR19297">
    <property type="entry name" value="GLYCOSYLTRANSFERASE 14 FAMILY MEMBER"/>
    <property type="match status" value="1"/>
</dbReference>
<reference evidence="12" key="2">
    <citation type="submission" date="2023-11" db="UniProtKB">
        <authorList>
            <consortium name="WormBaseParasite"/>
        </authorList>
    </citation>
    <scope>IDENTIFICATION</scope>
</reference>
<dbReference type="GO" id="GO:0016020">
    <property type="term" value="C:membrane"/>
    <property type="evidence" value="ECO:0007669"/>
    <property type="project" value="UniProtKB-SubCell"/>
</dbReference>
<organism evidence="11 12">
    <name type="scientific">Trichobilharzia regenti</name>
    <name type="common">Nasal bird schistosome</name>
    <dbReference type="NCBI Taxonomy" id="157069"/>
    <lineage>
        <taxon>Eukaryota</taxon>
        <taxon>Metazoa</taxon>
        <taxon>Spiralia</taxon>
        <taxon>Lophotrochozoa</taxon>
        <taxon>Platyhelminthes</taxon>
        <taxon>Trematoda</taxon>
        <taxon>Digenea</taxon>
        <taxon>Strigeidida</taxon>
        <taxon>Schistosomatoidea</taxon>
        <taxon>Schistosomatidae</taxon>
        <taxon>Trichobilharzia</taxon>
    </lineage>
</organism>
<evidence type="ECO:0000256" key="4">
    <source>
        <dbReference type="ARBA" id="ARBA00022679"/>
    </source>
</evidence>
<dbReference type="GO" id="GO:0008375">
    <property type="term" value="F:acetylglucosaminyltransferase activity"/>
    <property type="evidence" value="ECO:0007669"/>
    <property type="project" value="TreeGrafter"/>
</dbReference>
<dbReference type="Pfam" id="PF02485">
    <property type="entry name" value="Branch"/>
    <property type="match status" value="1"/>
</dbReference>
<comment type="pathway">
    <text evidence="2">Protein modification; protein glycosylation.</text>
</comment>
<proteinExistence type="inferred from homology"/>
<comment type="similarity">
    <text evidence="10">Belongs to the glycosyltransferase 14 family.</text>
</comment>
<reference evidence="11" key="1">
    <citation type="submission" date="2022-06" db="EMBL/GenBank/DDBJ databases">
        <authorList>
            <person name="Berger JAMES D."/>
            <person name="Berger JAMES D."/>
        </authorList>
    </citation>
    <scope>NUCLEOTIDE SEQUENCE [LARGE SCALE GENOMIC DNA]</scope>
</reference>
<evidence type="ECO:0000256" key="2">
    <source>
        <dbReference type="ARBA" id="ARBA00004922"/>
    </source>
</evidence>
<evidence type="ECO:0000256" key="3">
    <source>
        <dbReference type="ARBA" id="ARBA00022676"/>
    </source>
</evidence>